<feature type="region of interest" description="Disordered" evidence="1">
    <location>
        <begin position="1"/>
        <end position="26"/>
    </location>
</feature>
<dbReference type="EMBL" id="BMNG01000019">
    <property type="protein sequence ID" value="GGO56838.1"/>
    <property type="molecule type" value="Genomic_DNA"/>
</dbReference>
<proteinExistence type="predicted"/>
<feature type="region of interest" description="Disordered" evidence="1">
    <location>
        <begin position="57"/>
        <end position="80"/>
    </location>
</feature>
<gene>
    <name evidence="2" type="ORF">GCM10012286_72250</name>
</gene>
<keyword evidence="3" id="KW-1185">Reference proteome</keyword>
<reference evidence="3" key="1">
    <citation type="journal article" date="2019" name="Int. J. Syst. Evol. Microbiol.">
        <title>The Global Catalogue of Microorganisms (GCM) 10K type strain sequencing project: providing services to taxonomists for standard genome sequencing and annotation.</title>
        <authorList>
            <consortium name="The Broad Institute Genomics Platform"/>
            <consortium name="The Broad Institute Genome Sequencing Center for Infectious Disease"/>
            <person name="Wu L."/>
            <person name="Ma J."/>
        </authorList>
    </citation>
    <scope>NUCLEOTIDE SEQUENCE [LARGE SCALE GENOMIC DNA]</scope>
    <source>
        <strain evidence="3">CGMCC 4.7349</strain>
    </source>
</reference>
<protein>
    <submittedName>
        <fullName evidence="2">Uncharacterized protein</fullName>
    </submittedName>
</protein>
<dbReference type="Proteomes" id="UP000656881">
    <property type="component" value="Unassembled WGS sequence"/>
</dbReference>
<name>A0ABQ2MS69_9ACTN</name>
<evidence type="ECO:0000313" key="2">
    <source>
        <dbReference type="EMBL" id="GGO56838.1"/>
    </source>
</evidence>
<evidence type="ECO:0000313" key="3">
    <source>
        <dbReference type="Proteomes" id="UP000656881"/>
    </source>
</evidence>
<organism evidence="2 3">
    <name type="scientific">Streptomyces lasiicapitis</name>
    <dbReference type="NCBI Taxonomy" id="1923961"/>
    <lineage>
        <taxon>Bacteria</taxon>
        <taxon>Bacillati</taxon>
        <taxon>Actinomycetota</taxon>
        <taxon>Actinomycetes</taxon>
        <taxon>Kitasatosporales</taxon>
        <taxon>Streptomycetaceae</taxon>
        <taxon>Streptomyces</taxon>
    </lineage>
</organism>
<comment type="caution">
    <text evidence="2">The sequence shown here is derived from an EMBL/GenBank/DDBJ whole genome shotgun (WGS) entry which is preliminary data.</text>
</comment>
<evidence type="ECO:0000256" key="1">
    <source>
        <dbReference type="SAM" id="MobiDB-lite"/>
    </source>
</evidence>
<sequence>MGRGSCQPGGRDQPGKGGGTGLQGAQDKGCLVENADAARVVHETILASHSVKRKFKISGNPPLCRSGPRTNGRAADDRYGSHEGYGVGELIL</sequence>
<accession>A0ABQ2MS69</accession>